<dbReference type="InterPro" id="IPR025675">
    <property type="entry name" value="Imm5"/>
</dbReference>
<accession>A0A415PSX5</accession>
<evidence type="ECO:0000313" key="5">
    <source>
        <dbReference type="Proteomes" id="UP000285305"/>
    </source>
</evidence>
<dbReference type="Pfam" id="PF14423">
    <property type="entry name" value="Imm5"/>
    <property type="match status" value="1"/>
</dbReference>
<name>A0A415PSX5_BACSE</name>
<dbReference type="InterPro" id="IPR036170">
    <property type="entry name" value="YezG-like_sf"/>
</dbReference>
<protein>
    <recommendedName>
        <fullName evidence="1">Immunity protein Imm5 domain-containing protein</fullName>
    </recommendedName>
</protein>
<evidence type="ECO:0000313" key="4">
    <source>
        <dbReference type="Proteomes" id="UP000284604"/>
    </source>
</evidence>
<proteinExistence type="predicted"/>
<dbReference type="EMBL" id="QSHQ01000064">
    <property type="protein sequence ID" value="RHC24297.1"/>
    <property type="molecule type" value="Genomic_DNA"/>
</dbReference>
<dbReference type="EMBL" id="QRPN01000019">
    <property type="protein sequence ID" value="RHM16206.1"/>
    <property type="molecule type" value="Genomic_DNA"/>
</dbReference>
<gene>
    <name evidence="2" type="ORF">DW853_17315</name>
    <name evidence="3" type="ORF">DWZ78_14345</name>
</gene>
<evidence type="ECO:0000313" key="3">
    <source>
        <dbReference type="EMBL" id="RHM16206.1"/>
    </source>
</evidence>
<comment type="caution">
    <text evidence="3">The sequence shown here is derived from an EMBL/GenBank/DDBJ whole genome shotgun (WGS) entry which is preliminary data.</text>
</comment>
<dbReference type="SUPFAM" id="SSF160424">
    <property type="entry name" value="BH3703-like"/>
    <property type="match status" value="1"/>
</dbReference>
<organism evidence="3 4">
    <name type="scientific">Bacteroides stercoris</name>
    <dbReference type="NCBI Taxonomy" id="46506"/>
    <lineage>
        <taxon>Bacteria</taxon>
        <taxon>Pseudomonadati</taxon>
        <taxon>Bacteroidota</taxon>
        <taxon>Bacteroidia</taxon>
        <taxon>Bacteroidales</taxon>
        <taxon>Bacteroidaceae</taxon>
        <taxon>Bacteroides</taxon>
    </lineage>
</organism>
<dbReference type="Proteomes" id="UP000284604">
    <property type="component" value="Unassembled WGS sequence"/>
</dbReference>
<evidence type="ECO:0000259" key="1">
    <source>
        <dbReference type="Pfam" id="PF14423"/>
    </source>
</evidence>
<sequence length="358" mass="41780">MIQQVEKLKEIINQNSMGHLPLPYRVDLMKRIGNARIVQKILCECCKKACSCFSEEFGAENLLYSALFEIDSYLYKNKGTIESISVSVERLRNYAEQSIESCEDMAGWAIIALGYAIQNDAASILEIEDYNGEDDNTFDFESWNVDFICSIAYSGSNPFVEIGNVEKRKEYWLWYAKMVGEVTQNPNIEHLLLSEYRSGSSSIDIPARNQFDDTIEAQFKDILFYIMDCKSQKLKEGLEYNILFVSCVVDMFSITSSKGDIITLNTRNTDKICNAFRNIRELMYNKNSKQGAWFQVEMFLKSKAQYTLKFNYDNLEQIPSFFQKPDWLLEMFREYPRSQEYTPLWLRKIVGRRKLYLT</sequence>
<evidence type="ECO:0000313" key="2">
    <source>
        <dbReference type="EMBL" id="RHC24297.1"/>
    </source>
</evidence>
<reference evidence="4 5" key="1">
    <citation type="submission" date="2018-08" db="EMBL/GenBank/DDBJ databases">
        <title>A genome reference for cultivated species of the human gut microbiota.</title>
        <authorList>
            <person name="Zou Y."/>
            <person name="Xue W."/>
            <person name="Luo G."/>
        </authorList>
    </citation>
    <scope>NUCLEOTIDE SEQUENCE [LARGE SCALE GENOMIC DNA]</scope>
    <source>
        <strain evidence="3 4">AF35-20</strain>
        <strain evidence="2 5">AM36-9BH</strain>
    </source>
</reference>
<dbReference type="RefSeq" id="WP_117899895.1">
    <property type="nucleotide sequence ID" value="NZ_BAABYC010000001.1"/>
</dbReference>
<dbReference type="AlphaFoldDB" id="A0A415PSX5"/>
<dbReference type="Proteomes" id="UP000285305">
    <property type="component" value="Unassembled WGS sequence"/>
</dbReference>
<feature type="domain" description="Immunity protein Imm5" evidence="1">
    <location>
        <begin position="5"/>
        <end position="179"/>
    </location>
</feature>